<keyword evidence="2 4" id="KW-0812">Transmembrane</keyword>
<gene>
    <name evidence="6" type="ORF">JEQ12_010999</name>
</gene>
<dbReference type="GO" id="GO:0016020">
    <property type="term" value="C:membrane"/>
    <property type="evidence" value="ECO:0007669"/>
    <property type="project" value="UniProtKB-SubCell"/>
</dbReference>
<dbReference type="PANTHER" id="PTHR36477">
    <property type="entry name" value="TRANSMEMBRANE PROTEIN 225"/>
    <property type="match status" value="1"/>
</dbReference>
<comment type="caution">
    <text evidence="6">The sequence shown here is derived from an EMBL/GenBank/DDBJ whole genome shotgun (WGS) entry which is preliminary data.</text>
</comment>
<dbReference type="InterPro" id="IPR057351">
    <property type="entry name" value="TM225_dom"/>
</dbReference>
<feature type="transmembrane region" description="Helical" evidence="4">
    <location>
        <begin position="107"/>
        <end position="129"/>
    </location>
</feature>
<proteinExistence type="predicted"/>
<dbReference type="Gene3D" id="1.20.140.150">
    <property type="match status" value="1"/>
</dbReference>
<dbReference type="InterPro" id="IPR033542">
    <property type="entry name" value="TM225"/>
</dbReference>
<evidence type="ECO:0000256" key="4">
    <source>
        <dbReference type="SAM" id="Phobius"/>
    </source>
</evidence>
<evidence type="ECO:0000313" key="6">
    <source>
        <dbReference type="EMBL" id="KAG5196313.1"/>
    </source>
</evidence>
<dbReference type="AlphaFoldDB" id="A0A836CSX4"/>
<evidence type="ECO:0000256" key="2">
    <source>
        <dbReference type="ARBA" id="ARBA00022692"/>
    </source>
</evidence>
<protein>
    <recommendedName>
        <fullName evidence="5">Transmembrane protein 225 domain-containing protein</fullName>
    </recommendedName>
</protein>
<feature type="transmembrane region" description="Helical" evidence="4">
    <location>
        <begin position="79"/>
        <end position="100"/>
    </location>
</feature>
<dbReference type="EMBL" id="JAEMGP010000021">
    <property type="protein sequence ID" value="KAG5196313.1"/>
    <property type="molecule type" value="Genomic_DNA"/>
</dbReference>
<evidence type="ECO:0000259" key="5">
    <source>
        <dbReference type="Pfam" id="PF25452"/>
    </source>
</evidence>
<dbReference type="GO" id="GO:0007186">
    <property type="term" value="P:G protein-coupled receptor signaling pathway"/>
    <property type="evidence" value="ECO:0007669"/>
    <property type="project" value="InterPro"/>
</dbReference>
<evidence type="ECO:0000313" key="7">
    <source>
        <dbReference type="Proteomes" id="UP000664991"/>
    </source>
</evidence>
<accession>A0A836CSX4</accession>
<keyword evidence="3 4" id="KW-0472">Membrane</keyword>
<evidence type="ECO:0000256" key="3">
    <source>
        <dbReference type="ARBA" id="ARBA00023136"/>
    </source>
</evidence>
<feature type="transmembrane region" description="Helical" evidence="4">
    <location>
        <begin position="149"/>
        <end position="170"/>
    </location>
</feature>
<feature type="domain" description="Transmembrane protein 225" evidence="5">
    <location>
        <begin position="69"/>
        <end position="175"/>
    </location>
</feature>
<dbReference type="SUPFAM" id="SSF81321">
    <property type="entry name" value="Family A G protein-coupled receptor-like"/>
    <property type="match status" value="1"/>
</dbReference>
<evidence type="ECO:0000256" key="1">
    <source>
        <dbReference type="ARBA" id="ARBA00004141"/>
    </source>
</evidence>
<dbReference type="Proteomes" id="UP000664991">
    <property type="component" value="Chromosome 21"/>
</dbReference>
<dbReference type="Pfam" id="PF25452">
    <property type="entry name" value="TM225"/>
    <property type="match status" value="1"/>
</dbReference>
<reference evidence="6 7" key="1">
    <citation type="submission" date="2020-12" db="EMBL/GenBank/DDBJ databases">
        <title>De novo assembly of Tibetan sheep genome.</title>
        <authorList>
            <person name="Li X."/>
        </authorList>
    </citation>
    <scope>NUCLEOTIDE SEQUENCE [LARGE SCALE GENOMIC DNA]</scope>
    <source>
        <tissue evidence="6">Heart</tissue>
    </source>
</reference>
<keyword evidence="4" id="KW-1133">Transmembrane helix</keyword>
<dbReference type="GO" id="GO:0004984">
    <property type="term" value="F:olfactory receptor activity"/>
    <property type="evidence" value="ECO:0007669"/>
    <property type="project" value="InterPro"/>
</dbReference>
<sequence length="242" mass="27216">MMTLTFCDSNIVNHYLCDIFPLLQLSCSSTYANEIVVSAVVGTVIILSSLIIFISYALILFNILHISSSKDGLEVVRNILIVVLSFSFMHNLLLGFEFTYMIPQTKYTLIMTACLAFLTGILLLGALLLYHHMLNKGESVYYSSYKISWIIFTAYLNVLLLFASGFLSLLQYKQSIDGSGSLIHKSARKSQVMEQHGVSIKVVSLRADTTMPRSIVRVQSTHMKEDTPEKLNIQARRVTWAL</sequence>
<comment type="subcellular location">
    <subcellularLocation>
        <location evidence="1">Membrane</location>
        <topology evidence="1">Multi-pass membrane protein</topology>
    </subcellularLocation>
</comment>
<dbReference type="PANTHER" id="PTHR36477:SF1">
    <property type="entry name" value="TRANSMEMBRANE PROTEIN 225"/>
    <property type="match status" value="1"/>
</dbReference>
<name>A0A836CSX4_SHEEP</name>
<organism evidence="6 7">
    <name type="scientific">Ovis aries</name>
    <name type="common">Sheep</name>
    <dbReference type="NCBI Taxonomy" id="9940"/>
    <lineage>
        <taxon>Eukaryota</taxon>
        <taxon>Metazoa</taxon>
        <taxon>Chordata</taxon>
        <taxon>Craniata</taxon>
        <taxon>Vertebrata</taxon>
        <taxon>Euteleostomi</taxon>
        <taxon>Mammalia</taxon>
        <taxon>Eutheria</taxon>
        <taxon>Laurasiatheria</taxon>
        <taxon>Artiodactyla</taxon>
        <taxon>Ruminantia</taxon>
        <taxon>Pecora</taxon>
        <taxon>Bovidae</taxon>
        <taxon>Caprinae</taxon>
        <taxon>Ovis</taxon>
    </lineage>
</organism>
<feature type="transmembrane region" description="Helical" evidence="4">
    <location>
        <begin position="35"/>
        <end position="59"/>
    </location>
</feature>